<comment type="caution">
    <text evidence="10">The sequence shown here is derived from an EMBL/GenBank/DDBJ whole genome shotgun (WGS) entry which is preliminary data.</text>
</comment>
<dbReference type="InterPro" id="IPR029045">
    <property type="entry name" value="ClpP/crotonase-like_dom_sf"/>
</dbReference>
<keyword evidence="4" id="KW-0443">Lipid metabolism</keyword>
<dbReference type="Gene3D" id="3.90.226.10">
    <property type="entry name" value="2-enoyl-CoA Hydratase, Chain A, domain 1"/>
    <property type="match status" value="1"/>
</dbReference>
<evidence type="ECO:0000313" key="11">
    <source>
        <dbReference type="Proteomes" id="UP001067235"/>
    </source>
</evidence>
<dbReference type="InterPro" id="IPR001753">
    <property type="entry name" value="Enoyl-CoA_hydra/iso"/>
</dbReference>
<dbReference type="Proteomes" id="UP001067235">
    <property type="component" value="Unassembled WGS sequence"/>
</dbReference>
<proteinExistence type="inferred from homology"/>
<dbReference type="Pfam" id="PF00378">
    <property type="entry name" value="ECH_1"/>
    <property type="match status" value="1"/>
</dbReference>
<dbReference type="PANTHER" id="PTHR11941:SF169">
    <property type="entry name" value="(7AS)-7A-METHYL-1,5-DIOXO-2,3,5,6,7,7A-HEXAHYDRO-1H-INDENE-CARBOXYL-COA HYDROLASE"/>
    <property type="match status" value="1"/>
</dbReference>
<dbReference type="NCBIfam" id="NF005891">
    <property type="entry name" value="PRK07854.1"/>
    <property type="match status" value="1"/>
</dbReference>
<evidence type="ECO:0000256" key="4">
    <source>
        <dbReference type="ARBA" id="ARBA00023098"/>
    </source>
</evidence>
<feature type="region of interest" description="Disordered" evidence="9">
    <location>
        <begin position="221"/>
        <end position="243"/>
    </location>
</feature>
<feature type="compositionally biased region" description="Basic and acidic residues" evidence="9">
    <location>
        <begin position="226"/>
        <end position="237"/>
    </location>
</feature>
<comment type="similarity">
    <text evidence="2 8">Belongs to the enoyl-CoA hydratase/isomerase family.</text>
</comment>
<evidence type="ECO:0000256" key="7">
    <source>
        <dbReference type="ARBA" id="ARBA00023717"/>
    </source>
</evidence>
<keyword evidence="5 10" id="KW-0456">Lyase</keyword>
<evidence type="ECO:0000256" key="8">
    <source>
        <dbReference type="RuleBase" id="RU003707"/>
    </source>
</evidence>
<evidence type="ECO:0000256" key="1">
    <source>
        <dbReference type="ARBA" id="ARBA00002994"/>
    </source>
</evidence>
<comment type="catalytic activity">
    <reaction evidence="7">
        <text>a 4-saturated-(3S)-3-hydroxyacyl-CoA = a (3E)-enoyl-CoA + H2O</text>
        <dbReference type="Rhea" id="RHEA:20724"/>
        <dbReference type="ChEBI" id="CHEBI:15377"/>
        <dbReference type="ChEBI" id="CHEBI:58521"/>
        <dbReference type="ChEBI" id="CHEBI:137480"/>
        <dbReference type="EC" id="4.2.1.17"/>
    </reaction>
</comment>
<dbReference type="InterPro" id="IPR018376">
    <property type="entry name" value="Enoyl-CoA_hyd/isom_CS"/>
</dbReference>
<evidence type="ECO:0000256" key="5">
    <source>
        <dbReference type="ARBA" id="ARBA00023239"/>
    </source>
</evidence>
<evidence type="ECO:0000313" key="10">
    <source>
        <dbReference type="EMBL" id="MCZ4553510.1"/>
    </source>
</evidence>
<dbReference type="SUPFAM" id="SSF52096">
    <property type="entry name" value="ClpP/crotonase"/>
    <property type="match status" value="1"/>
</dbReference>
<dbReference type="PANTHER" id="PTHR11941">
    <property type="entry name" value="ENOYL-COA HYDRATASE-RELATED"/>
    <property type="match status" value="1"/>
</dbReference>
<evidence type="ECO:0000256" key="9">
    <source>
        <dbReference type="SAM" id="MobiDB-lite"/>
    </source>
</evidence>
<dbReference type="EC" id="4.2.1.17" evidence="10"/>
<dbReference type="EMBL" id="JAPWIE010000010">
    <property type="protein sequence ID" value="MCZ4553510.1"/>
    <property type="molecule type" value="Genomic_DNA"/>
</dbReference>
<protein>
    <submittedName>
        <fullName evidence="10">Enoyl-CoA hydratase</fullName>
        <ecNumber evidence="10">4.2.1.17</ecNumber>
    </submittedName>
</protein>
<dbReference type="GO" id="GO:0004300">
    <property type="term" value="F:enoyl-CoA hydratase activity"/>
    <property type="evidence" value="ECO:0007669"/>
    <property type="project" value="UniProtKB-EC"/>
</dbReference>
<organism evidence="10 11">
    <name type="scientific">Gordonia rubripertincta</name>
    <name type="common">Rhodococcus corallinus</name>
    <dbReference type="NCBI Taxonomy" id="36822"/>
    <lineage>
        <taxon>Bacteria</taxon>
        <taxon>Bacillati</taxon>
        <taxon>Actinomycetota</taxon>
        <taxon>Actinomycetes</taxon>
        <taxon>Mycobacteriales</taxon>
        <taxon>Gordoniaceae</taxon>
        <taxon>Gordonia</taxon>
    </lineage>
</organism>
<dbReference type="CDD" id="cd06558">
    <property type="entry name" value="crotonase-like"/>
    <property type="match status" value="1"/>
</dbReference>
<reference evidence="10" key="1">
    <citation type="submission" date="2022-12" db="EMBL/GenBank/DDBJ databases">
        <authorList>
            <person name="Krivoruchko A.V."/>
            <person name="Elkin A."/>
        </authorList>
    </citation>
    <scope>NUCLEOTIDE SEQUENCE</scope>
    <source>
        <strain evidence="10">IEGM 1388</strain>
    </source>
</reference>
<dbReference type="RefSeq" id="WP_301574162.1">
    <property type="nucleotide sequence ID" value="NZ_JAPWIE010000010.1"/>
</dbReference>
<dbReference type="PROSITE" id="PS00166">
    <property type="entry name" value="ENOYL_COA_HYDRATASE"/>
    <property type="match status" value="1"/>
</dbReference>
<evidence type="ECO:0000256" key="6">
    <source>
        <dbReference type="ARBA" id="ARBA00023709"/>
    </source>
</evidence>
<keyword evidence="11" id="KW-1185">Reference proteome</keyword>
<accession>A0ABT4N3H3</accession>
<evidence type="ECO:0000256" key="2">
    <source>
        <dbReference type="ARBA" id="ARBA00005254"/>
    </source>
</evidence>
<sequence>MIGTSRDGDVLTIELQREDQRNALNHELVEALSEALTDAVDAGARAIVLTGRGTVFCAGADLSGPVYEENFLDKLLAMLGVIEAIPVPVIAALNGPAIGAGLQLALAADLRVMAPTAFCGIPAAKIGVTVDEWTIKRLVSLVGAGDAAGILIGCDSLTSERASTVGFANRIGDLGEAQRWAATIATLAPLTLQHYKLVLSDDGARSPAPESHRAAMVKAWQSQDMAEGRAARSEKRPPVFTGR</sequence>
<comment type="catalytic activity">
    <reaction evidence="6">
        <text>a (3S)-3-hydroxyacyl-CoA = a (2E)-enoyl-CoA + H2O</text>
        <dbReference type="Rhea" id="RHEA:16105"/>
        <dbReference type="ChEBI" id="CHEBI:15377"/>
        <dbReference type="ChEBI" id="CHEBI:57318"/>
        <dbReference type="ChEBI" id="CHEBI:58856"/>
        <dbReference type="EC" id="4.2.1.17"/>
    </reaction>
</comment>
<comment type="function">
    <text evidence="1">Could possibly oxidize fatty acids using specific components.</text>
</comment>
<evidence type="ECO:0000256" key="3">
    <source>
        <dbReference type="ARBA" id="ARBA00022832"/>
    </source>
</evidence>
<gene>
    <name evidence="10" type="ORF">O4213_26225</name>
</gene>
<name>A0ABT4N3H3_GORRU</name>
<keyword evidence="3" id="KW-0276">Fatty acid metabolism</keyword>